<keyword evidence="2" id="KW-0813">Transport</keyword>
<evidence type="ECO:0000256" key="7">
    <source>
        <dbReference type="ARBA" id="ARBA00023136"/>
    </source>
</evidence>
<evidence type="ECO:0000256" key="3">
    <source>
        <dbReference type="ARBA" id="ARBA00022475"/>
    </source>
</evidence>
<feature type="transmembrane region" description="Helical" evidence="9">
    <location>
        <begin position="478"/>
        <end position="499"/>
    </location>
</feature>
<feature type="transmembrane region" description="Helical" evidence="9">
    <location>
        <begin position="520"/>
        <end position="543"/>
    </location>
</feature>
<evidence type="ECO:0000256" key="9">
    <source>
        <dbReference type="SAM" id="Phobius"/>
    </source>
</evidence>
<feature type="transmembrane region" description="Helical" evidence="9">
    <location>
        <begin position="56"/>
        <end position="77"/>
    </location>
</feature>
<feature type="transmembrane region" description="Helical" evidence="9">
    <location>
        <begin position="136"/>
        <end position="155"/>
    </location>
</feature>
<dbReference type="PANTHER" id="PTHR30183">
    <property type="entry name" value="MOLYBDENUM TRANSPORT SYSTEM PERMEASE PROTEIN MODB"/>
    <property type="match status" value="1"/>
</dbReference>
<dbReference type="CDD" id="cd06261">
    <property type="entry name" value="TM_PBP2"/>
    <property type="match status" value="1"/>
</dbReference>
<evidence type="ECO:0000256" key="4">
    <source>
        <dbReference type="ARBA" id="ARBA00022519"/>
    </source>
</evidence>
<feature type="transmembrane region" description="Helical" evidence="9">
    <location>
        <begin position="447"/>
        <end position="466"/>
    </location>
</feature>
<dbReference type="InterPro" id="IPR000515">
    <property type="entry name" value="MetI-like"/>
</dbReference>
<evidence type="ECO:0000256" key="1">
    <source>
        <dbReference type="ARBA" id="ARBA00004429"/>
    </source>
</evidence>
<feature type="transmembrane region" description="Helical" evidence="9">
    <location>
        <begin position="414"/>
        <end position="435"/>
    </location>
</feature>
<feature type="compositionally biased region" description="Polar residues" evidence="8">
    <location>
        <begin position="341"/>
        <end position="352"/>
    </location>
</feature>
<evidence type="ECO:0000256" key="2">
    <source>
        <dbReference type="ARBA" id="ARBA00022448"/>
    </source>
</evidence>
<dbReference type="SUPFAM" id="SSF161098">
    <property type="entry name" value="MetI-like"/>
    <property type="match status" value="2"/>
</dbReference>
<keyword evidence="5 9" id="KW-0812">Transmembrane</keyword>
<feature type="domain" description="ABC transmembrane type-1" evidence="10">
    <location>
        <begin position="94"/>
        <end position="317"/>
    </location>
</feature>
<keyword evidence="6 9" id="KW-1133">Transmembrane helix</keyword>
<dbReference type="Proteomes" id="UP000664658">
    <property type="component" value="Unassembled WGS sequence"/>
</dbReference>
<dbReference type="PANTHER" id="PTHR30183:SF6">
    <property type="entry name" value="INNER MEMBRANE ABC TRANSPORTER PERMEASE PROTEIN YNJC"/>
    <property type="match status" value="1"/>
</dbReference>
<evidence type="ECO:0000259" key="10">
    <source>
        <dbReference type="PROSITE" id="PS50928"/>
    </source>
</evidence>
<evidence type="ECO:0000256" key="5">
    <source>
        <dbReference type="ARBA" id="ARBA00022692"/>
    </source>
</evidence>
<dbReference type="PROSITE" id="PS50928">
    <property type="entry name" value="ABC_TM1"/>
    <property type="match status" value="2"/>
</dbReference>
<gene>
    <name evidence="11" type="ORF">J2R62_01365</name>
</gene>
<evidence type="ECO:0000256" key="6">
    <source>
        <dbReference type="ARBA" id="ARBA00022989"/>
    </source>
</evidence>
<keyword evidence="7 9" id="KW-0472">Membrane</keyword>
<feature type="transmembrane region" description="Helical" evidence="9">
    <location>
        <begin position="578"/>
        <end position="598"/>
    </location>
</feature>
<dbReference type="GO" id="GO:0005886">
    <property type="term" value="C:plasma membrane"/>
    <property type="evidence" value="ECO:0007669"/>
    <property type="project" value="UniProtKB-SubCell"/>
</dbReference>
<feature type="transmembrane region" description="Helical" evidence="9">
    <location>
        <begin position="300"/>
        <end position="321"/>
    </location>
</feature>
<proteinExistence type="predicted"/>
<sequence length="623" mass="68912">MQVSSQRHKLANKLKTAWLNARARLGIRRDRDTDDRVQCNELGNRTLFSTNTVHPIALLPIVIIFAPLAAGLPALVTPLLHSAPWLALLDAPRLWPALLLSLGSATGSTVLALLLCMLITAGLYPHRRWLQLQQRLPSFLALPHVAFAIGMAFLLTPSGWLARSVALLSSSLAELVSWAPLTFPNALVHDRYALTLSITLAIKECWFLLWAVAALLPRQSIEQQLTLARTLGYPTWQIWLQVLWPQLLPRLRWPLVAVAAYSLSVVDMALILGPSTPPTLAVLIWQWLSDADPLQRQMGLAASLLLPLLLCMLGLSAALLWRGLQSFWQAPTGRRAARQHGLSQTVPPNLTMTGRPRPHRGSRPASLLFGLLASLSWLALALITLWSVAGRWFYPALWPAELTLQSWQQLDWQPFFSTVLLAVSSVIVALPLTLIWLEWGVRRLQPLLYLPLIFPALPLVTIQYHALLLANADGSISAVIWSHLLWVFPYMLLILSGPYRALDPRLLLTARTLGYRRYQACLRLLWPSLWRPIILACAVGISVSVAQYLPTLFAGAGRIATVTTEAVTLSSGGNRRVLAVQALLQCLLPWLAFSIAALTSRLGQGRVLSGSYPVFSATDRHTS</sequence>
<comment type="subcellular location">
    <subcellularLocation>
        <location evidence="1">Cell inner membrane</location>
        <topology evidence="1">Multi-pass membrane protein</topology>
    </subcellularLocation>
</comment>
<keyword evidence="4" id="KW-0997">Cell inner membrane</keyword>
<protein>
    <submittedName>
        <fullName evidence="11">ABC transporter permease</fullName>
    </submittedName>
</protein>
<dbReference type="RefSeq" id="WP_207541485.1">
    <property type="nucleotide sequence ID" value="NZ_JAFNAA010000001.1"/>
</dbReference>
<dbReference type="EMBL" id="JAFNAA010000001">
    <property type="protein sequence ID" value="MBO1106881.1"/>
    <property type="molecule type" value="Genomic_DNA"/>
</dbReference>
<name>A0A8I1W4F3_PLESH</name>
<evidence type="ECO:0000313" key="11">
    <source>
        <dbReference type="EMBL" id="MBO1106881.1"/>
    </source>
</evidence>
<feature type="region of interest" description="Disordered" evidence="8">
    <location>
        <begin position="338"/>
        <end position="358"/>
    </location>
</feature>
<dbReference type="Gene3D" id="1.10.3720.10">
    <property type="entry name" value="MetI-like"/>
    <property type="match status" value="2"/>
</dbReference>
<dbReference type="AlphaFoldDB" id="A0A8I1W4F3"/>
<organism evidence="11 12">
    <name type="scientific">Plesiomonas shigelloides</name>
    <name type="common">Aeromonas shigelloides</name>
    <dbReference type="NCBI Taxonomy" id="703"/>
    <lineage>
        <taxon>Bacteria</taxon>
        <taxon>Pseudomonadati</taxon>
        <taxon>Pseudomonadota</taxon>
        <taxon>Gammaproteobacteria</taxon>
        <taxon>Enterobacterales</taxon>
        <taxon>Enterobacteriaceae</taxon>
        <taxon>Plesiomonas</taxon>
    </lineage>
</organism>
<dbReference type="InterPro" id="IPR035906">
    <property type="entry name" value="MetI-like_sf"/>
</dbReference>
<dbReference type="GO" id="GO:0055085">
    <property type="term" value="P:transmembrane transport"/>
    <property type="evidence" value="ECO:0007669"/>
    <property type="project" value="InterPro"/>
</dbReference>
<evidence type="ECO:0000313" key="12">
    <source>
        <dbReference type="Proteomes" id="UP000664658"/>
    </source>
</evidence>
<reference evidence="11" key="1">
    <citation type="submission" date="2021-03" db="EMBL/GenBank/DDBJ databases">
        <title>Plesiomonas shigelloides zfcc0051, isolated from zebrafish feces.</title>
        <authorList>
            <person name="Vanderhoek Z."/>
            <person name="Gaulke C."/>
        </authorList>
    </citation>
    <scope>NUCLEOTIDE SEQUENCE</scope>
    <source>
        <strain evidence="11">Zfcc0051</strain>
    </source>
</reference>
<feature type="domain" description="ABC transmembrane type-1" evidence="10">
    <location>
        <begin position="415"/>
        <end position="596"/>
    </location>
</feature>
<feature type="transmembrane region" description="Helical" evidence="9">
    <location>
        <begin position="265"/>
        <end position="288"/>
    </location>
</feature>
<keyword evidence="3" id="KW-1003">Cell membrane</keyword>
<feature type="transmembrane region" description="Helical" evidence="9">
    <location>
        <begin position="367"/>
        <end position="394"/>
    </location>
</feature>
<feature type="transmembrane region" description="Helical" evidence="9">
    <location>
        <begin position="193"/>
        <end position="216"/>
    </location>
</feature>
<accession>A0A8I1W4F3</accession>
<feature type="transmembrane region" description="Helical" evidence="9">
    <location>
        <begin position="97"/>
        <end position="124"/>
    </location>
</feature>
<evidence type="ECO:0000256" key="8">
    <source>
        <dbReference type="SAM" id="MobiDB-lite"/>
    </source>
</evidence>
<comment type="caution">
    <text evidence="11">The sequence shown here is derived from an EMBL/GenBank/DDBJ whole genome shotgun (WGS) entry which is preliminary data.</text>
</comment>